<keyword evidence="5" id="KW-0539">Nucleus</keyword>
<dbReference type="InterPro" id="IPR030217">
    <property type="entry name" value="NXF_fam"/>
</dbReference>
<dbReference type="GeneID" id="113499526"/>
<protein>
    <submittedName>
        <fullName evidence="8">Nuclear RNA export factor 2-like</fullName>
    </submittedName>
</protein>
<dbReference type="Pfam" id="PF22602">
    <property type="entry name" value="NXF_NTF2"/>
    <property type="match status" value="1"/>
</dbReference>
<keyword evidence="3" id="KW-0813">Transport</keyword>
<dbReference type="PANTHER" id="PTHR10662:SF22">
    <property type="entry name" value="NUCLEAR RNA EXPORT FACTOR 1"/>
    <property type="match status" value="1"/>
</dbReference>
<dbReference type="GO" id="GO:0003723">
    <property type="term" value="F:RNA binding"/>
    <property type="evidence" value="ECO:0007669"/>
    <property type="project" value="TreeGrafter"/>
</dbReference>
<name>A0A7E5W5D0_TRINI</name>
<dbReference type="PROSITE" id="PS51450">
    <property type="entry name" value="LRR"/>
    <property type="match status" value="1"/>
</dbReference>
<sequence length="543" mass="63131">MATETLQLEKYKRFLLNRSTTSSAMIETIENCLATEDKPAKQLFHKIMIHNWQDTLPQLFDRLSAFFGAVIIPVNSSMQGEIATFYTSNLNFILRLIKQDFLFPYCRSMFNVDVLFNYKNAVDYFGTTTTLEDIISGVVSRRFREDGELDLSNFCEDPEFVKKKITFYKITLLAQFKILMIRMGRDTKSLNLSHNNLSQVPFEVLNFFIKADLTTVNLSYNNIPSITEILRVSSKIEKLYLEGNPLCENLDAITYVKTVTMKFPRLIELDGIKLNQHGVVSFPFFRNYLVSTDSKTKSVVEKFVTLYFANYDQPPKMRRNKIVTLYDDKATLTISCDFLESDTSVLSYTKAARNFLTNQSSNMHKTYKSSQIIANVLSSFPESDHDLSTFTVDVLIHDQNTLYIIIDGLFRERNAELYFQFRRTFVFSIYTIRDNSVYQIKYEMFNLRHATTEQIERNFKHPVRNMNALTLMNPSSFEVETLLSAFQHLTNLRRPEAEMRLKFSSWDIRDAIKLFLMDTRNHKLSADVFLDIDSDISSLDGLD</sequence>
<comment type="similarity">
    <text evidence="2">Belongs to the NXF family.</text>
</comment>
<dbReference type="InParanoid" id="A0A7E5W5D0"/>
<dbReference type="InterPro" id="IPR057125">
    <property type="entry name" value="NXF1/2/3/5-like_LRR"/>
</dbReference>
<dbReference type="SUPFAM" id="SSF52058">
    <property type="entry name" value="L domain-like"/>
    <property type="match status" value="1"/>
</dbReference>
<dbReference type="PANTHER" id="PTHR10662">
    <property type="entry name" value="NUCLEAR RNA EXPORT FACTOR"/>
    <property type="match status" value="1"/>
</dbReference>
<evidence type="ECO:0000313" key="8">
    <source>
        <dbReference type="RefSeq" id="XP_026735839.1"/>
    </source>
</evidence>
<organism evidence="7 8">
    <name type="scientific">Trichoplusia ni</name>
    <name type="common">Cabbage looper</name>
    <dbReference type="NCBI Taxonomy" id="7111"/>
    <lineage>
        <taxon>Eukaryota</taxon>
        <taxon>Metazoa</taxon>
        <taxon>Ecdysozoa</taxon>
        <taxon>Arthropoda</taxon>
        <taxon>Hexapoda</taxon>
        <taxon>Insecta</taxon>
        <taxon>Pterygota</taxon>
        <taxon>Neoptera</taxon>
        <taxon>Endopterygota</taxon>
        <taxon>Lepidoptera</taxon>
        <taxon>Glossata</taxon>
        <taxon>Ditrysia</taxon>
        <taxon>Noctuoidea</taxon>
        <taxon>Noctuidae</taxon>
        <taxon>Plusiinae</taxon>
        <taxon>Trichoplusia</taxon>
    </lineage>
</organism>
<dbReference type="Gene3D" id="3.10.450.50">
    <property type="match status" value="1"/>
</dbReference>
<dbReference type="InterPro" id="IPR002075">
    <property type="entry name" value="NTF2_dom"/>
</dbReference>
<dbReference type="Proteomes" id="UP000322000">
    <property type="component" value="Chromosome 12"/>
</dbReference>
<dbReference type="InterPro" id="IPR032675">
    <property type="entry name" value="LRR_dom_sf"/>
</dbReference>
<dbReference type="SUPFAM" id="SSF54427">
    <property type="entry name" value="NTF2-like"/>
    <property type="match status" value="1"/>
</dbReference>
<dbReference type="GO" id="GO:0005634">
    <property type="term" value="C:nucleus"/>
    <property type="evidence" value="ECO:0007669"/>
    <property type="project" value="UniProtKB-SubCell"/>
</dbReference>
<comment type="subcellular location">
    <subcellularLocation>
        <location evidence="1">Nucleus</location>
    </subcellularLocation>
</comment>
<dbReference type="GO" id="GO:0016973">
    <property type="term" value="P:poly(A)+ mRNA export from nucleus"/>
    <property type="evidence" value="ECO:0007669"/>
    <property type="project" value="TreeGrafter"/>
</dbReference>
<dbReference type="KEGG" id="tnl:113499526"/>
<dbReference type="PROSITE" id="PS50177">
    <property type="entry name" value="NTF2_DOMAIN"/>
    <property type="match status" value="1"/>
</dbReference>
<dbReference type="InterPro" id="IPR001611">
    <property type="entry name" value="Leu-rich_rpt"/>
</dbReference>
<dbReference type="InterPro" id="IPR032710">
    <property type="entry name" value="NTF2-like_dom_sf"/>
</dbReference>
<dbReference type="Pfam" id="PF24048">
    <property type="entry name" value="LRR_NXF1-5"/>
    <property type="match status" value="1"/>
</dbReference>
<dbReference type="Gene3D" id="3.80.10.10">
    <property type="entry name" value="Ribonuclease Inhibitor"/>
    <property type="match status" value="1"/>
</dbReference>
<evidence type="ECO:0000259" key="6">
    <source>
        <dbReference type="PROSITE" id="PS50177"/>
    </source>
</evidence>
<reference evidence="8" key="1">
    <citation type="submission" date="2025-08" db="UniProtKB">
        <authorList>
            <consortium name="RefSeq"/>
        </authorList>
    </citation>
    <scope>IDENTIFICATION</scope>
</reference>
<dbReference type="OrthoDB" id="2193432at2759"/>
<keyword evidence="7" id="KW-1185">Reference proteome</keyword>
<evidence type="ECO:0000256" key="1">
    <source>
        <dbReference type="ARBA" id="ARBA00004123"/>
    </source>
</evidence>
<gene>
    <name evidence="8" type="primary">LOC113499526</name>
</gene>
<evidence type="ECO:0000256" key="3">
    <source>
        <dbReference type="ARBA" id="ARBA00022448"/>
    </source>
</evidence>
<evidence type="ECO:0000256" key="2">
    <source>
        <dbReference type="ARBA" id="ARBA00009285"/>
    </source>
</evidence>
<feature type="domain" description="NTF2" evidence="6">
    <location>
        <begin position="299"/>
        <end position="447"/>
    </location>
</feature>
<evidence type="ECO:0000256" key="4">
    <source>
        <dbReference type="ARBA" id="ARBA00022816"/>
    </source>
</evidence>
<evidence type="ECO:0000256" key="5">
    <source>
        <dbReference type="ARBA" id="ARBA00023242"/>
    </source>
</evidence>
<dbReference type="InterPro" id="IPR018222">
    <property type="entry name" value="Nuclear_transport_factor_2_euk"/>
</dbReference>
<dbReference type="AlphaFoldDB" id="A0A7E5W5D0"/>
<evidence type="ECO:0000313" key="7">
    <source>
        <dbReference type="Proteomes" id="UP000322000"/>
    </source>
</evidence>
<proteinExistence type="inferred from homology"/>
<dbReference type="RefSeq" id="XP_026735839.1">
    <property type="nucleotide sequence ID" value="XM_026880038.1"/>
</dbReference>
<keyword evidence="4" id="KW-0509">mRNA transport</keyword>
<accession>A0A7E5W5D0</accession>